<proteinExistence type="predicted"/>
<feature type="region of interest" description="Disordered" evidence="1">
    <location>
        <begin position="1"/>
        <end position="21"/>
    </location>
</feature>
<dbReference type="Proteomes" id="UP001060261">
    <property type="component" value="Chromosome"/>
</dbReference>
<evidence type="ECO:0000313" key="3">
    <source>
        <dbReference type="Proteomes" id="UP001060261"/>
    </source>
</evidence>
<organism evidence="2 3">
    <name type="scientific">Deinococcus rubellus</name>
    <dbReference type="NCBI Taxonomy" id="1889240"/>
    <lineage>
        <taxon>Bacteria</taxon>
        <taxon>Thermotogati</taxon>
        <taxon>Deinococcota</taxon>
        <taxon>Deinococci</taxon>
        <taxon>Deinococcales</taxon>
        <taxon>Deinococcaceae</taxon>
        <taxon>Deinococcus</taxon>
    </lineage>
</organism>
<evidence type="ECO:0000313" key="2">
    <source>
        <dbReference type="EMBL" id="UWX64203.1"/>
    </source>
</evidence>
<dbReference type="RefSeq" id="WP_260560478.1">
    <property type="nucleotide sequence ID" value="NZ_BAABEC010000167.1"/>
</dbReference>
<name>A0ABY5YGL7_9DEIO</name>
<gene>
    <name evidence="2" type="ORF">N0D28_00545</name>
</gene>
<dbReference type="EMBL" id="CP104213">
    <property type="protein sequence ID" value="UWX64203.1"/>
    <property type="molecule type" value="Genomic_DNA"/>
</dbReference>
<protein>
    <submittedName>
        <fullName evidence="2">Uncharacterized protein</fullName>
    </submittedName>
</protein>
<accession>A0ABY5YGL7</accession>
<keyword evidence="3" id="KW-1185">Reference proteome</keyword>
<evidence type="ECO:0000256" key="1">
    <source>
        <dbReference type="SAM" id="MobiDB-lite"/>
    </source>
</evidence>
<feature type="compositionally biased region" description="Low complexity" evidence="1">
    <location>
        <begin position="8"/>
        <end position="21"/>
    </location>
</feature>
<sequence>MSDERYWLTTPTGRRPLPRTLAPDSLAPTARTRTLVRAYGYLDVLDLSDGLPDPVPIILKGLVHAASEAELSRRLDQMAADARSATLLDREHRNPTALIGGSLVASAYKSNTRFALVTLTLTPAKVPDPASLSPDFF</sequence>
<reference evidence="2" key="1">
    <citation type="submission" date="2022-09" db="EMBL/GenBank/DDBJ databases">
        <title>genome sequence of Deinococcus rubellus.</title>
        <authorList>
            <person name="Srinivasan S."/>
        </authorList>
    </citation>
    <scope>NUCLEOTIDE SEQUENCE</scope>
    <source>
        <strain evidence="2">Ant6</strain>
    </source>
</reference>